<comment type="caution">
    <text evidence="4">The sequence shown here is derived from an EMBL/GenBank/DDBJ whole genome shotgun (WGS) entry which is preliminary data.</text>
</comment>
<keyword evidence="1" id="KW-0547">Nucleotide-binding</keyword>
<dbReference type="EMBL" id="CAJVQA010001276">
    <property type="protein sequence ID" value="CAG8508818.1"/>
    <property type="molecule type" value="Genomic_DNA"/>
</dbReference>
<dbReference type="SUPFAM" id="SSF81901">
    <property type="entry name" value="HCP-like"/>
    <property type="match status" value="1"/>
</dbReference>
<dbReference type="GO" id="GO:0004713">
    <property type="term" value="F:protein tyrosine kinase activity"/>
    <property type="evidence" value="ECO:0007669"/>
    <property type="project" value="InterPro"/>
</dbReference>
<dbReference type="GO" id="GO:0005524">
    <property type="term" value="F:ATP binding"/>
    <property type="evidence" value="ECO:0007669"/>
    <property type="project" value="UniProtKB-KW"/>
</dbReference>
<evidence type="ECO:0000259" key="3">
    <source>
        <dbReference type="PROSITE" id="PS50011"/>
    </source>
</evidence>
<dbReference type="AlphaFoldDB" id="A0A9N8ZVI4"/>
<dbReference type="InterPro" id="IPR011990">
    <property type="entry name" value="TPR-like_helical_dom_sf"/>
</dbReference>
<keyword evidence="2" id="KW-0067">ATP-binding</keyword>
<dbReference type="Gene3D" id="1.10.510.10">
    <property type="entry name" value="Transferase(Phosphotransferase) domain 1"/>
    <property type="match status" value="1"/>
</dbReference>
<dbReference type="Pfam" id="PF22215">
    <property type="entry name" value="MLKL_N"/>
    <property type="match status" value="1"/>
</dbReference>
<reference evidence="4" key="1">
    <citation type="submission" date="2021-06" db="EMBL/GenBank/DDBJ databases">
        <authorList>
            <person name="Kallberg Y."/>
            <person name="Tangrot J."/>
            <person name="Rosling A."/>
        </authorList>
    </citation>
    <scope>NUCLEOTIDE SEQUENCE</scope>
    <source>
        <strain evidence="4">FL966</strain>
    </source>
</reference>
<dbReference type="InterPro" id="IPR059179">
    <property type="entry name" value="MLKL-like_MCAfunc"/>
</dbReference>
<dbReference type="InterPro" id="IPR020635">
    <property type="entry name" value="Tyr_kinase_cat_dom"/>
</dbReference>
<dbReference type="PROSITE" id="PS50011">
    <property type="entry name" value="PROTEIN_KINASE_DOM"/>
    <property type="match status" value="1"/>
</dbReference>
<dbReference type="Pfam" id="PF07714">
    <property type="entry name" value="PK_Tyr_Ser-Thr"/>
    <property type="match status" value="1"/>
</dbReference>
<dbReference type="InterPro" id="IPR001245">
    <property type="entry name" value="Ser-Thr/Tyr_kinase_cat_dom"/>
</dbReference>
<protein>
    <submittedName>
        <fullName evidence="4">19923_t:CDS:1</fullName>
    </submittedName>
</protein>
<feature type="domain" description="Protein kinase" evidence="3">
    <location>
        <begin position="43"/>
        <end position="368"/>
    </location>
</feature>
<dbReference type="OrthoDB" id="2314769at2759"/>
<dbReference type="InterPro" id="IPR000719">
    <property type="entry name" value="Prot_kinase_dom"/>
</dbReference>
<accession>A0A9N8ZVI4</accession>
<dbReference type="InterPro" id="IPR011009">
    <property type="entry name" value="Kinase-like_dom_sf"/>
</dbReference>
<keyword evidence="5" id="KW-1185">Reference proteome</keyword>
<evidence type="ECO:0000256" key="1">
    <source>
        <dbReference type="ARBA" id="ARBA00022741"/>
    </source>
</evidence>
<evidence type="ECO:0000313" key="4">
    <source>
        <dbReference type="EMBL" id="CAG8508818.1"/>
    </source>
</evidence>
<dbReference type="CDD" id="cd21037">
    <property type="entry name" value="MLKL_NTD"/>
    <property type="match status" value="1"/>
</dbReference>
<evidence type="ECO:0000313" key="5">
    <source>
        <dbReference type="Proteomes" id="UP000789759"/>
    </source>
</evidence>
<dbReference type="InterPro" id="IPR051681">
    <property type="entry name" value="Ser/Thr_Kinases-Pseudokinases"/>
</dbReference>
<gene>
    <name evidence="4" type="ORF">CPELLU_LOCUS2813</name>
</gene>
<name>A0A9N8ZVI4_9GLOM</name>
<proteinExistence type="predicted"/>
<dbReference type="PANTHER" id="PTHR44329:SF298">
    <property type="entry name" value="MIXED LINEAGE KINASE DOMAIN-LIKE PROTEIN"/>
    <property type="match status" value="1"/>
</dbReference>
<sequence>MSEAAVEGLKHVAKIANAASSFIPVLDAISKLINEIVGIYEKSEFNKNMCSRLVDRVLMAEFEIKRLKLIKKQYEGKFQEQEYYDSLQKFKTTLEKIKRFVDEFSNMKSINKTFRATEIKEKFESLAEEFDTTMKHLNFSMAIDFEEQRRLDTDELKLSLNEIKEILKISGFNSEVISEVNIMKSQDTSVFKPVYIEPKDLTPCSLSPDEFSRVGNSSYLCKRMYKFEEMVAGYSPKIANFDVARKQNETTSEIPDLKKVVRWMAPEKIKGDPYTTRCEIFSFGMLLWELTYEKEPYHTIETFERIKDLVTNGYREKISFPPTKDQKISEIQKKFEYIMKSTWHDNPRHRIGVGELYVHLENLAEKYVKPGDLPKICNNNEIDFDGSKFYGNDEIDMDFINQTVSELKFNFCDAEIKVPTPLSEGLKIHQSINKEESNTPATREEFIKYLTLAADNCNQFALYHLGEMYLNGNAKFHVKPDRELAIRKLKLATSLGNPNAKVLLKKVGELTE</sequence>
<dbReference type="GO" id="GO:0004674">
    <property type="term" value="F:protein serine/threonine kinase activity"/>
    <property type="evidence" value="ECO:0007669"/>
    <property type="project" value="TreeGrafter"/>
</dbReference>
<organism evidence="4 5">
    <name type="scientific">Cetraspora pellucida</name>
    <dbReference type="NCBI Taxonomy" id="1433469"/>
    <lineage>
        <taxon>Eukaryota</taxon>
        <taxon>Fungi</taxon>
        <taxon>Fungi incertae sedis</taxon>
        <taxon>Mucoromycota</taxon>
        <taxon>Glomeromycotina</taxon>
        <taxon>Glomeromycetes</taxon>
        <taxon>Diversisporales</taxon>
        <taxon>Gigasporaceae</taxon>
        <taxon>Cetraspora</taxon>
    </lineage>
</organism>
<dbReference type="SMART" id="SM00219">
    <property type="entry name" value="TyrKc"/>
    <property type="match status" value="1"/>
</dbReference>
<dbReference type="SUPFAM" id="SSF56112">
    <property type="entry name" value="Protein kinase-like (PK-like)"/>
    <property type="match status" value="1"/>
</dbReference>
<dbReference type="InterPro" id="IPR054000">
    <property type="entry name" value="MLKL_N"/>
</dbReference>
<dbReference type="Gene3D" id="1.25.40.10">
    <property type="entry name" value="Tetratricopeptide repeat domain"/>
    <property type="match status" value="1"/>
</dbReference>
<dbReference type="PANTHER" id="PTHR44329">
    <property type="entry name" value="SERINE/THREONINE-PROTEIN KINASE TNNI3K-RELATED"/>
    <property type="match status" value="1"/>
</dbReference>
<evidence type="ECO:0000256" key="2">
    <source>
        <dbReference type="ARBA" id="ARBA00022840"/>
    </source>
</evidence>
<dbReference type="Gene3D" id="1.20.930.20">
    <property type="entry name" value="Adaptor protein Cbl, N-terminal domain"/>
    <property type="match status" value="1"/>
</dbReference>
<dbReference type="InterPro" id="IPR036537">
    <property type="entry name" value="Adaptor_Cbl_N_dom_sf"/>
</dbReference>
<dbReference type="GO" id="GO:0007166">
    <property type="term" value="P:cell surface receptor signaling pathway"/>
    <property type="evidence" value="ECO:0007669"/>
    <property type="project" value="InterPro"/>
</dbReference>
<dbReference type="Proteomes" id="UP000789759">
    <property type="component" value="Unassembled WGS sequence"/>
</dbReference>